<dbReference type="InterPro" id="IPR009711">
    <property type="entry name" value="UPF0473"/>
</dbReference>
<dbReference type="RefSeq" id="WP_019034867.1">
    <property type="nucleotide sequence ID" value="NZ_UGSZ01000001.1"/>
</dbReference>
<name>A0A379C630_9FIRM</name>
<organism evidence="1 2">
    <name type="scientific">Peptoniphilus lacrimalis</name>
    <dbReference type="NCBI Taxonomy" id="33031"/>
    <lineage>
        <taxon>Bacteria</taxon>
        <taxon>Bacillati</taxon>
        <taxon>Bacillota</taxon>
        <taxon>Tissierellia</taxon>
        <taxon>Tissierellales</taxon>
        <taxon>Peptoniphilaceae</taxon>
        <taxon>Peptoniphilus</taxon>
    </lineage>
</organism>
<protein>
    <submittedName>
        <fullName evidence="1">Protein of uncharacterized function (DUF1292)</fullName>
    </submittedName>
</protein>
<evidence type="ECO:0000313" key="1">
    <source>
        <dbReference type="EMBL" id="SUB57538.1"/>
    </source>
</evidence>
<dbReference type="EMBL" id="UGSZ01000001">
    <property type="protein sequence ID" value="SUB57538.1"/>
    <property type="molecule type" value="Genomic_DNA"/>
</dbReference>
<sequence>MEKTVFYDEKGRACEFIIDAKFSIDDTSYVAMHPAEDEDSYTYILKVFTDKNGEEALKGIDDEELEEASKVYEELLNENLQ</sequence>
<dbReference type="STRING" id="1122949.GCA_000378725_01119"/>
<dbReference type="Proteomes" id="UP000255517">
    <property type="component" value="Unassembled WGS sequence"/>
</dbReference>
<reference evidence="1 2" key="1">
    <citation type="submission" date="2018-06" db="EMBL/GenBank/DDBJ databases">
        <authorList>
            <consortium name="Pathogen Informatics"/>
            <person name="Doyle S."/>
        </authorList>
    </citation>
    <scope>NUCLEOTIDE SEQUENCE [LARGE SCALE GENOMIC DNA]</scope>
    <source>
        <strain evidence="1 2">NCTC13149</strain>
    </source>
</reference>
<dbReference type="Pfam" id="PF06949">
    <property type="entry name" value="DUF1292"/>
    <property type="match status" value="1"/>
</dbReference>
<gene>
    <name evidence="1" type="ORF">NCTC13149_01381</name>
</gene>
<evidence type="ECO:0000313" key="2">
    <source>
        <dbReference type="Proteomes" id="UP000255517"/>
    </source>
</evidence>
<dbReference type="AlphaFoldDB" id="A0A379C630"/>
<accession>A0A379C630</accession>
<dbReference type="OrthoDB" id="9811971at2"/>
<proteinExistence type="predicted"/>